<keyword evidence="2" id="KW-1185">Reference proteome</keyword>
<protein>
    <submittedName>
        <fullName evidence="1">Uncharacterized protein</fullName>
    </submittedName>
</protein>
<comment type="caution">
    <text evidence="1">The sequence shown here is derived from an EMBL/GenBank/DDBJ whole genome shotgun (WGS) entry which is preliminary data.</text>
</comment>
<proteinExistence type="predicted"/>
<evidence type="ECO:0000313" key="1">
    <source>
        <dbReference type="EMBL" id="CAF0902148.1"/>
    </source>
</evidence>
<organism evidence="1 2">
    <name type="scientific">Adineta ricciae</name>
    <name type="common">Rotifer</name>
    <dbReference type="NCBI Taxonomy" id="249248"/>
    <lineage>
        <taxon>Eukaryota</taxon>
        <taxon>Metazoa</taxon>
        <taxon>Spiralia</taxon>
        <taxon>Gnathifera</taxon>
        <taxon>Rotifera</taxon>
        <taxon>Eurotatoria</taxon>
        <taxon>Bdelloidea</taxon>
        <taxon>Adinetida</taxon>
        <taxon>Adinetidae</taxon>
        <taxon>Adineta</taxon>
    </lineage>
</organism>
<dbReference type="EMBL" id="CAJNOR010000397">
    <property type="protein sequence ID" value="CAF0902148.1"/>
    <property type="molecule type" value="Genomic_DNA"/>
</dbReference>
<evidence type="ECO:0000313" key="2">
    <source>
        <dbReference type="Proteomes" id="UP000663828"/>
    </source>
</evidence>
<reference evidence="1" key="1">
    <citation type="submission" date="2021-02" db="EMBL/GenBank/DDBJ databases">
        <authorList>
            <person name="Nowell W R."/>
        </authorList>
    </citation>
    <scope>NUCLEOTIDE SEQUENCE</scope>
</reference>
<dbReference type="AlphaFoldDB" id="A0A813ZLU0"/>
<name>A0A813ZLU0_ADIRI</name>
<accession>A0A813ZLU0</accession>
<sequence>MASSFDLQAHAYQQLLFQHHDQRREHQGILLDALDRLSKDVAHSLIDDKHTYDKAKDLFHRKYNRLQRVFTHSASRHRQNTLQPLKLIYHQRRDLALQISELLQETRSETNSMEVRTHWNGSIAVVYNPTTGRAEWRQSWHGGIHGVFNPVTDTIEWRDELHAGIYGVFNPKLNIVEWKKVCQGGVHGVYNPWIDDIEWQISFHSGIGGVYNPLTKEVEWRSAFKGGVVGYFDYGSQTVKWIEKWHHGLALIIWDETIHTYRTTSSSGWYGK</sequence>
<dbReference type="Proteomes" id="UP000663828">
    <property type="component" value="Unassembled WGS sequence"/>
</dbReference>
<gene>
    <name evidence="1" type="ORF">XAT740_LOCUS8082</name>
</gene>